<dbReference type="PRINTS" id="PR00039">
    <property type="entry name" value="HTHLYSR"/>
</dbReference>
<dbReference type="AlphaFoldDB" id="A0A1M5JH54"/>
<evidence type="ECO:0000256" key="2">
    <source>
        <dbReference type="ARBA" id="ARBA00023015"/>
    </source>
</evidence>
<dbReference type="InterPro" id="IPR000847">
    <property type="entry name" value="LysR_HTH_N"/>
</dbReference>
<evidence type="ECO:0000256" key="3">
    <source>
        <dbReference type="ARBA" id="ARBA00023125"/>
    </source>
</evidence>
<keyword evidence="2" id="KW-0805">Transcription regulation</keyword>
<reference evidence="7" key="1">
    <citation type="submission" date="2016-11" db="EMBL/GenBank/DDBJ databases">
        <authorList>
            <person name="Varghese N."/>
            <person name="Submissions S."/>
        </authorList>
    </citation>
    <scope>NUCLEOTIDE SEQUENCE [LARGE SCALE GENOMIC DNA]</scope>
    <source>
        <strain evidence="7">CGMCC 1.8995</strain>
    </source>
</reference>
<evidence type="ECO:0000259" key="5">
    <source>
        <dbReference type="PROSITE" id="PS50931"/>
    </source>
</evidence>
<evidence type="ECO:0000313" key="6">
    <source>
        <dbReference type="EMBL" id="SHG39848.1"/>
    </source>
</evidence>
<dbReference type="Pfam" id="PF03466">
    <property type="entry name" value="LysR_substrate"/>
    <property type="match status" value="1"/>
</dbReference>
<sequence>MQFNIRHLLSALEIRECGTVTQASKQIHLSQSALTQAINKLESQLDIQLFERTNSGMFATPSGELFLERVKRAFSYLETAAHTLFDTDKAKRLGFLRNVTLRQLTALITIVELQNYTAAAVKLSLTQPTLGKTIKDLEHLTEQRLFNRVPTGVEPTWRARQLSRFASLFFAEIHQGEDEVNRLKGQRSGSVSVGSLPLARTAIVPDTVTALLQAYPDVKVSIIDGPYEEQLSALLHGQLDIIVGALRVPSPSNDIEQHRLFDDSLSVVARVGHPATELFTQPVTQTDLTQYQWIAPRQGTPTRAVFSQFFQARGLTPPQDVVECSSLVAVRGLLLNSDRITLLPARQVAVEVRSGLLAISSQPLPDSKREIGYTLRKNWKPTPVQARFIELLSHIAR</sequence>
<dbReference type="GO" id="GO:0003700">
    <property type="term" value="F:DNA-binding transcription factor activity"/>
    <property type="evidence" value="ECO:0007669"/>
    <property type="project" value="InterPro"/>
</dbReference>
<name>A0A1M5JH54_9ALTE</name>
<dbReference type="RefSeq" id="WP_073322800.1">
    <property type="nucleotide sequence ID" value="NZ_FQWD01000003.1"/>
</dbReference>
<dbReference type="PANTHER" id="PTHR30126:SF98">
    <property type="entry name" value="HTH-TYPE TRANSCRIPTIONAL ACTIVATOR BAUR"/>
    <property type="match status" value="1"/>
</dbReference>
<keyword evidence="3 6" id="KW-0238">DNA-binding</keyword>
<dbReference type="InterPro" id="IPR036388">
    <property type="entry name" value="WH-like_DNA-bd_sf"/>
</dbReference>
<dbReference type="Gene3D" id="1.10.10.10">
    <property type="entry name" value="Winged helix-like DNA-binding domain superfamily/Winged helix DNA-binding domain"/>
    <property type="match status" value="2"/>
</dbReference>
<dbReference type="InterPro" id="IPR005119">
    <property type="entry name" value="LysR_subst-bd"/>
</dbReference>
<dbReference type="SUPFAM" id="SSF53850">
    <property type="entry name" value="Periplasmic binding protein-like II"/>
    <property type="match status" value="1"/>
</dbReference>
<dbReference type="Pfam" id="PF00126">
    <property type="entry name" value="HTH_1"/>
    <property type="match status" value="2"/>
</dbReference>
<dbReference type="PROSITE" id="PS50931">
    <property type="entry name" value="HTH_LYSR"/>
    <property type="match status" value="2"/>
</dbReference>
<dbReference type="Gene3D" id="3.40.190.290">
    <property type="match status" value="1"/>
</dbReference>
<comment type="similarity">
    <text evidence="1">Belongs to the LysR transcriptional regulatory family.</text>
</comment>
<dbReference type="STRING" id="634436.SAMN05216361_2094"/>
<evidence type="ECO:0000256" key="1">
    <source>
        <dbReference type="ARBA" id="ARBA00009437"/>
    </source>
</evidence>
<evidence type="ECO:0000256" key="4">
    <source>
        <dbReference type="ARBA" id="ARBA00023163"/>
    </source>
</evidence>
<keyword evidence="7" id="KW-1185">Reference proteome</keyword>
<dbReference type="EMBL" id="FQWD01000003">
    <property type="protein sequence ID" value="SHG39848.1"/>
    <property type="molecule type" value="Genomic_DNA"/>
</dbReference>
<gene>
    <name evidence="6" type="ORF">SAMN05216361_2094</name>
</gene>
<accession>A0A1M5JH54</accession>
<feature type="domain" description="HTH lysR-type" evidence="5">
    <location>
        <begin position="3"/>
        <end position="60"/>
    </location>
</feature>
<dbReference type="OrthoDB" id="9814165at2"/>
<dbReference type="GO" id="GO:0000976">
    <property type="term" value="F:transcription cis-regulatory region binding"/>
    <property type="evidence" value="ECO:0007669"/>
    <property type="project" value="TreeGrafter"/>
</dbReference>
<keyword evidence="4" id="KW-0804">Transcription</keyword>
<feature type="domain" description="HTH lysR-type" evidence="5">
    <location>
        <begin position="99"/>
        <end position="156"/>
    </location>
</feature>
<evidence type="ECO:0000313" key="7">
    <source>
        <dbReference type="Proteomes" id="UP000184520"/>
    </source>
</evidence>
<dbReference type="InterPro" id="IPR036390">
    <property type="entry name" value="WH_DNA-bd_sf"/>
</dbReference>
<proteinExistence type="inferred from homology"/>
<dbReference type="SUPFAM" id="SSF46785">
    <property type="entry name" value="Winged helix' DNA-binding domain"/>
    <property type="match status" value="2"/>
</dbReference>
<dbReference type="PANTHER" id="PTHR30126">
    <property type="entry name" value="HTH-TYPE TRANSCRIPTIONAL REGULATOR"/>
    <property type="match status" value="1"/>
</dbReference>
<protein>
    <submittedName>
        <fullName evidence="6">DNA-binding transcriptional regulator, LysR family</fullName>
    </submittedName>
</protein>
<dbReference type="Proteomes" id="UP000184520">
    <property type="component" value="Unassembled WGS sequence"/>
</dbReference>
<organism evidence="6 7">
    <name type="scientific">Marisediminitalea aggregata</name>
    <dbReference type="NCBI Taxonomy" id="634436"/>
    <lineage>
        <taxon>Bacteria</taxon>
        <taxon>Pseudomonadati</taxon>
        <taxon>Pseudomonadota</taxon>
        <taxon>Gammaproteobacteria</taxon>
        <taxon>Alteromonadales</taxon>
        <taxon>Alteromonadaceae</taxon>
        <taxon>Marisediminitalea</taxon>
    </lineage>
</organism>